<dbReference type="OrthoDB" id="9830460at2"/>
<keyword evidence="1" id="KW-0472">Membrane</keyword>
<protein>
    <recommendedName>
        <fullName evidence="4">CPBP family intramembrane metalloprotease</fullName>
    </recommendedName>
</protein>
<evidence type="ECO:0008006" key="4">
    <source>
        <dbReference type="Google" id="ProtNLM"/>
    </source>
</evidence>
<name>A0A437MP39_9PROT</name>
<organism evidence="2 3">
    <name type="scientific">Rhodovarius crocodyli</name>
    <dbReference type="NCBI Taxonomy" id="1979269"/>
    <lineage>
        <taxon>Bacteria</taxon>
        <taxon>Pseudomonadati</taxon>
        <taxon>Pseudomonadota</taxon>
        <taxon>Alphaproteobacteria</taxon>
        <taxon>Acetobacterales</taxon>
        <taxon>Roseomonadaceae</taxon>
        <taxon>Rhodovarius</taxon>
    </lineage>
</organism>
<accession>A0A437MP39</accession>
<reference evidence="2 3" key="1">
    <citation type="submission" date="2019-01" db="EMBL/GenBank/DDBJ databases">
        <authorList>
            <person name="Chen W.-M."/>
        </authorList>
    </citation>
    <scope>NUCLEOTIDE SEQUENCE [LARGE SCALE GENOMIC DNA]</scope>
    <source>
        <strain evidence="2 3">CCP-6</strain>
    </source>
</reference>
<evidence type="ECO:0000313" key="2">
    <source>
        <dbReference type="EMBL" id="RVT99414.1"/>
    </source>
</evidence>
<dbReference type="Proteomes" id="UP000282957">
    <property type="component" value="Unassembled WGS sequence"/>
</dbReference>
<feature type="transmembrane region" description="Helical" evidence="1">
    <location>
        <begin position="60"/>
        <end position="77"/>
    </location>
</feature>
<dbReference type="RefSeq" id="WP_127786309.1">
    <property type="nucleotide sequence ID" value="NZ_SACL01000001.1"/>
</dbReference>
<feature type="transmembrane region" description="Helical" evidence="1">
    <location>
        <begin position="30"/>
        <end position="48"/>
    </location>
</feature>
<sequence length="167" mass="17591">MIRALIAGLLAIGLSLFIETLALTELSRGAVGPVLAVIMMAVILGPIIEEAAKRLFADILRARWGATGLVFGVYEGLGKLDSPLLMESQALLGGLASLAFHWGLGRVSWPGRWPMGAVILIHAAYNGFSVVAQHLVGDVSSWLTAGIAFAILAVSFAKTTPRTTTTH</sequence>
<dbReference type="AlphaFoldDB" id="A0A437MP39"/>
<keyword evidence="1" id="KW-1133">Transmembrane helix</keyword>
<keyword evidence="3" id="KW-1185">Reference proteome</keyword>
<comment type="caution">
    <text evidence="2">The sequence shown here is derived from an EMBL/GenBank/DDBJ whole genome shotgun (WGS) entry which is preliminary data.</text>
</comment>
<evidence type="ECO:0000313" key="3">
    <source>
        <dbReference type="Proteomes" id="UP000282957"/>
    </source>
</evidence>
<gene>
    <name evidence="2" type="ORF">EOD42_04820</name>
</gene>
<feature type="transmembrane region" description="Helical" evidence="1">
    <location>
        <begin position="142"/>
        <end position="160"/>
    </location>
</feature>
<proteinExistence type="predicted"/>
<keyword evidence="1" id="KW-0812">Transmembrane</keyword>
<dbReference type="EMBL" id="SACL01000001">
    <property type="protein sequence ID" value="RVT99414.1"/>
    <property type="molecule type" value="Genomic_DNA"/>
</dbReference>
<evidence type="ECO:0000256" key="1">
    <source>
        <dbReference type="SAM" id="Phobius"/>
    </source>
</evidence>